<dbReference type="InterPro" id="IPR001782">
    <property type="entry name" value="Flag_FlgI"/>
</dbReference>
<gene>
    <name evidence="4" type="ORF">LCGC14_2133450</name>
</gene>
<comment type="caution">
    <text evidence="4">The sequence shown here is derived from an EMBL/GenBank/DDBJ whole genome shotgun (WGS) entry which is preliminary data.</text>
</comment>
<dbReference type="GO" id="GO:0009428">
    <property type="term" value="C:bacterial-type flagellum basal body, distal rod, P ring"/>
    <property type="evidence" value="ECO:0007669"/>
    <property type="project" value="InterPro"/>
</dbReference>
<evidence type="ECO:0000313" key="4">
    <source>
        <dbReference type="EMBL" id="KKL67592.1"/>
    </source>
</evidence>
<feature type="non-terminal residue" evidence="4">
    <location>
        <position position="229"/>
    </location>
</feature>
<dbReference type="Pfam" id="PF02119">
    <property type="entry name" value="FlgI"/>
    <property type="match status" value="1"/>
</dbReference>
<dbReference type="GO" id="GO:0071973">
    <property type="term" value="P:bacterial-type flagellum-dependent cell motility"/>
    <property type="evidence" value="ECO:0007669"/>
    <property type="project" value="InterPro"/>
</dbReference>
<name>A0A0F9GWQ9_9ZZZZ</name>
<dbReference type="PANTHER" id="PTHR30381">
    <property type="entry name" value="FLAGELLAR P-RING PERIPLASMIC PROTEIN FLGI"/>
    <property type="match status" value="1"/>
</dbReference>
<dbReference type="AlphaFoldDB" id="A0A0F9GWQ9"/>
<dbReference type="GO" id="GO:0005198">
    <property type="term" value="F:structural molecule activity"/>
    <property type="evidence" value="ECO:0007669"/>
    <property type="project" value="InterPro"/>
</dbReference>
<dbReference type="GO" id="GO:0030288">
    <property type="term" value="C:outer membrane-bounded periplasmic space"/>
    <property type="evidence" value="ECO:0007669"/>
    <property type="project" value="InterPro"/>
</dbReference>
<proteinExistence type="predicted"/>
<comment type="function">
    <text evidence="1">Assembles around the rod to form the L-ring and probably protects the motor/basal body from shearing forces during rotation.</text>
</comment>
<organism evidence="4">
    <name type="scientific">marine sediment metagenome</name>
    <dbReference type="NCBI Taxonomy" id="412755"/>
    <lineage>
        <taxon>unclassified sequences</taxon>
        <taxon>metagenomes</taxon>
        <taxon>ecological metagenomes</taxon>
    </lineage>
</organism>
<dbReference type="EMBL" id="LAZR01026810">
    <property type="protein sequence ID" value="KKL67592.1"/>
    <property type="molecule type" value="Genomic_DNA"/>
</dbReference>
<evidence type="ECO:0000256" key="2">
    <source>
        <dbReference type="ARBA" id="ARBA00004117"/>
    </source>
</evidence>
<dbReference type="PROSITE" id="PS51257">
    <property type="entry name" value="PROKAR_LIPOPROTEIN"/>
    <property type="match status" value="1"/>
</dbReference>
<protein>
    <submittedName>
        <fullName evidence="4">Uncharacterized protein</fullName>
    </submittedName>
</protein>
<keyword evidence="3" id="KW-0732">Signal</keyword>
<evidence type="ECO:0000256" key="1">
    <source>
        <dbReference type="ARBA" id="ARBA00002591"/>
    </source>
</evidence>
<reference evidence="4" key="1">
    <citation type="journal article" date="2015" name="Nature">
        <title>Complex archaea that bridge the gap between prokaryotes and eukaryotes.</title>
        <authorList>
            <person name="Spang A."/>
            <person name="Saw J.H."/>
            <person name="Jorgensen S.L."/>
            <person name="Zaremba-Niedzwiedzka K."/>
            <person name="Martijn J."/>
            <person name="Lind A.E."/>
            <person name="van Eijk R."/>
            <person name="Schleper C."/>
            <person name="Guy L."/>
            <person name="Ettema T.J."/>
        </authorList>
    </citation>
    <scope>NUCLEOTIDE SEQUENCE</scope>
</reference>
<dbReference type="PANTHER" id="PTHR30381:SF0">
    <property type="entry name" value="FLAGELLAR P-RING PROTEIN"/>
    <property type="match status" value="1"/>
</dbReference>
<dbReference type="PRINTS" id="PR01010">
    <property type="entry name" value="FLGPRINGFLGI"/>
</dbReference>
<sequence length="229" mass="23961">MFKRFPYAVAVLGCAVVLMGGCQVAEDLGLGGPATAQPVRAPVPSGIAGTVSEYAHLVGYDVIVVRGYGLVVGLGTTGSAEAPPALRKYLGEQMRKHKLASPMAGTGMLTPGRMLADMDTAVVVLRGLIPAAAPRGTRFDLYVEALPSTQTTSLDGGMLMTAELHLGVGGSIGAISRTKSWAMGRGAIFVNPFPGTGKTERRAGRIPNGGVITRKQPIRLELRRSDFRT</sequence>
<evidence type="ECO:0000256" key="3">
    <source>
        <dbReference type="ARBA" id="ARBA00022729"/>
    </source>
</evidence>
<comment type="subcellular location">
    <subcellularLocation>
        <location evidence="2">Bacterial flagellum basal body</location>
    </subcellularLocation>
</comment>
<accession>A0A0F9GWQ9</accession>